<feature type="domain" description="Peptidase S11 D-alanyl-D-alanine carboxypeptidase A N-terminal" evidence="11">
    <location>
        <begin position="30"/>
        <end position="263"/>
    </location>
</feature>
<name>A0AB73UBX9_BACCE</name>
<organism evidence="12 13">
    <name type="scientific">Bacillus cereus</name>
    <dbReference type="NCBI Taxonomy" id="1396"/>
    <lineage>
        <taxon>Bacteria</taxon>
        <taxon>Bacillati</taxon>
        <taxon>Bacillota</taxon>
        <taxon>Bacilli</taxon>
        <taxon>Bacillales</taxon>
        <taxon>Bacillaceae</taxon>
        <taxon>Bacillus</taxon>
        <taxon>Bacillus cereus group</taxon>
    </lineage>
</organism>
<evidence type="ECO:0000256" key="9">
    <source>
        <dbReference type="RuleBase" id="RU004016"/>
    </source>
</evidence>
<feature type="binding site" evidence="8">
    <location>
        <position position="234"/>
    </location>
    <ligand>
        <name>substrate</name>
    </ligand>
</feature>
<dbReference type="InterPro" id="IPR001967">
    <property type="entry name" value="Peptidase_S11_N"/>
</dbReference>
<evidence type="ECO:0000256" key="10">
    <source>
        <dbReference type="SAM" id="Phobius"/>
    </source>
</evidence>
<accession>A0AB73UBX9</accession>
<dbReference type="Proteomes" id="UP000464780">
    <property type="component" value="Chromosome"/>
</dbReference>
<feature type="active site" description="Proton acceptor" evidence="7">
    <location>
        <position position="65"/>
    </location>
</feature>
<feature type="active site" description="Acyl-ester intermediate" evidence="7">
    <location>
        <position position="62"/>
    </location>
</feature>
<keyword evidence="5" id="KW-0573">Peptidoglycan synthesis</keyword>
<feature type="transmembrane region" description="Helical" evidence="10">
    <location>
        <begin position="7"/>
        <end position="24"/>
    </location>
</feature>
<dbReference type="AlphaFoldDB" id="A0AB73UBX9"/>
<evidence type="ECO:0000256" key="6">
    <source>
        <dbReference type="ARBA" id="ARBA00023316"/>
    </source>
</evidence>
<evidence type="ECO:0000256" key="1">
    <source>
        <dbReference type="ARBA" id="ARBA00007164"/>
    </source>
</evidence>
<feature type="active site" evidence="7">
    <location>
        <position position="122"/>
    </location>
</feature>
<evidence type="ECO:0000256" key="7">
    <source>
        <dbReference type="PIRSR" id="PIRSR618044-1"/>
    </source>
</evidence>
<keyword evidence="12" id="KW-0645">Protease</keyword>
<dbReference type="Gene3D" id="3.40.710.10">
    <property type="entry name" value="DD-peptidase/beta-lactamase superfamily"/>
    <property type="match status" value="1"/>
</dbReference>
<evidence type="ECO:0000256" key="8">
    <source>
        <dbReference type="PIRSR" id="PIRSR618044-2"/>
    </source>
</evidence>
<evidence type="ECO:0000313" key="13">
    <source>
        <dbReference type="Proteomes" id="UP000464780"/>
    </source>
</evidence>
<evidence type="ECO:0000256" key="2">
    <source>
        <dbReference type="ARBA" id="ARBA00022729"/>
    </source>
</evidence>
<dbReference type="GO" id="GO:0009002">
    <property type="term" value="F:serine-type D-Ala-D-Ala carboxypeptidase activity"/>
    <property type="evidence" value="ECO:0007669"/>
    <property type="project" value="InterPro"/>
</dbReference>
<keyword evidence="3" id="KW-0378">Hydrolase</keyword>
<evidence type="ECO:0000313" key="12">
    <source>
        <dbReference type="EMBL" id="QHV41697.1"/>
    </source>
</evidence>
<keyword evidence="6" id="KW-0961">Cell wall biogenesis/degradation</keyword>
<evidence type="ECO:0000256" key="5">
    <source>
        <dbReference type="ARBA" id="ARBA00022984"/>
    </source>
</evidence>
<dbReference type="GO" id="GO:0008360">
    <property type="term" value="P:regulation of cell shape"/>
    <property type="evidence" value="ECO:0007669"/>
    <property type="project" value="UniProtKB-KW"/>
</dbReference>
<keyword evidence="12" id="KW-0121">Carboxypeptidase</keyword>
<keyword evidence="2" id="KW-0732">Signal</keyword>
<dbReference type="SUPFAM" id="SSF56601">
    <property type="entry name" value="beta-lactamase/transpeptidase-like"/>
    <property type="match status" value="1"/>
</dbReference>
<evidence type="ECO:0000259" key="11">
    <source>
        <dbReference type="Pfam" id="PF00768"/>
    </source>
</evidence>
<dbReference type="GO" id="GO:0009252">
    <property type="term" value="P:peptidoglycan biosynthetic process"/>
    <property type="evidence" value="ECO:0007669"/>
    <property type="project" value="UniProtKB-KW"/>
</dbReference>
<dbReference type="EMBL" id="CP028009">
    <property type="protein sequence ID" value="QHV41697.1"/>
    <property type="molecule type" value="Genomic_DNA"/>
</dbReference>
<dbReference type="InterPro" id="IPR012338">
    <property type="entry name" value="Beta-lactam/transpept-like"/>
</dbReference>
<keyword evidence="10" id="KW-0472">Membrane</keyword>
<keyword evidence="4" id="KW-0133">Cell shape</keyword>
<dbReference type="GO" id="GO:0006508">
    <property type="term" value="P:proteolysis"/>
    <property type="evidence" value="ECO:0007669"/>
    <property type="project" value="InterPro"/>
</dbReference>
<dbReference type="PANTHER" id="PTHR21581">
    <property type="entry name" value="D-ALANYL-D-ALANINE CARBOXYPEPTIDASE"/>
    <property type="match status" value="1"/>
</dbReference>
<dbReference type="PRINTS" id="PR00725">
    <property type="entry name" value="DADACBPTASE1"/>
</dbReference>
<keyword evidence="10" id="KW-0812">Transmembrane</keyword>
<sequence length="299" mass="33738">MTLLNKVIYLLILFIPIYTFFYYYQINMYEPFIKAKAAILIDAESGEIIYKKNQDIPLAPASMAKMMTMYIVLEQIENGSLNWNDSVTISSKAVNSEGVKINVQVGDHFTVRELFHAIVISSANNAAVALAEHISKSEKNFTKLMNEKAKQIQLSNRTHFVNATGLANEKNEESQMTALDVAKLAQHLLSKYPNLLEITKLTSFNLRGTALKTTNKMLYPSNRKLYFQGVDGLKTGFTDKAGYNFTGTAKQDGKRMISVVMGTNCDAKRFTETKKLLSYGFHQSYIPFFESIKSTLKLQ</sequence>
<dbReference type="PANTHER" id="PTHR21581:SF11">
    <property type="entry name" value="D-ALANYL-D-ALANINE CARBOXYPEPTIDASE DACA"/>
    <property type="match status" value="1"/>
</dbReference>
<evidence type="ECO:0000256" key="4">
    <source>
        <dbReference type="ARBA" id="ARBA00022960"/>
    </source>
</evidence>
<keyword evidence="10" id="KW-1133">Transmembrane helix</keyword>
<evidence type="ECO:0000256" key="3">
    <source>
        <dbReference type="ARBA" id="ARBA00022801"/>
    </source>
</evidence>
<dbReference type="Pfam" id="PF00768">
    <property type="entry name" value="Peptidase_S11"/>
    <property type="match status" value="1"/>
</dbReference>
<reference evidence="12 13" key="1">
    <citation type="submission" date="2018-03" db="EMBL/GenBank/DDBJ databases">
        <title>The complete genome of bacterial strain SGAir0260.</title>
        <authorList>
            <person name="Schuster S.C."/>
        </authorList>
    </citation>
    <scope>NUCLEOTIDE SEQUENCE [LARGE SCALE GENOMIC DNA]</scope>
    <source>
        <strain evidence="12 13">SGAir0260</strain>
    </source>
</reference>
<proteinExistence type="inferred from homology"/>
<dbReference type="InterPro" id="IPR018044">
    <property type="entry name" value="Peptidase_S11"/>
</dbReference>
<gene>
    <name evidence="12" type="ORF">C1N66_00245</name>
</gene>
<protein>
    <submittedName>
        <fullName evidence="12">D-alanyl-D-alanine carboxypeptidase</fullName>
    </submittedName>
</protein>
<dbReference type="GO" id="GO:0071555">
    <property type="term" value="P:cell wall organization"/>
    <property type="evidence" value="ECO:0007669"/>
    <property type="project" value="UniProtKB-KW"/>
</dbReference>
<comment type="similarity">
    <text evidence="1 9">Belongs to the peptidase S11 family.</text>
</comment>
<dbReference type="RefSeq" id="WP_162279624.1">
    <property type="nucleotide sequence ID" value="NZ_CP028009.1"/>
</dbReference>